<gene>
    <name evidence="1" type="ORF">BGC07_17420</name>
</gene>
<organism evidence="1 2">
    <name type="scientific">Piscirickettsia litoralis</name>
    <dbReference type="NCBI Taxonomy" id="1891921"/>
    <lineage>
        <taxon>Bacteria</taxon>
        <taxon>Pseudomonadati</taxon>
        <taxon>Pseudomonadota</taxon>
        <taxon>Gammaproteobacteria</taxon>
        <taxon>Thiotrichales</taxon>
        <taxon>Piscirickettsiaceae</taxon>
        <taxon>Piscirickettsia</taxon>
    </lineage>
</organism>
<evidence type="ECO:0000313" key="2">
    <source>
        <dbReference type="Proteomes" id="UP000094329"/>
    </source>
</evidence>
<keyword evidence="2" id="KW-1185">Reference proteome</keyword>
<comment type="caution">
    <text evidence="1">The sequence shown here is derived from an EMBL/GenBank/DDBJ whole genome shotgun (WGS) entry which is preliminary data.</text>
</comment>
<reference evidence="1 2" key="1">
    <citation type="submission" date="2016-08" db="EMBL/GenBank/DDBJ databases">
        <title>Draft genome sequence of Candidatus Piscirickettsia litoralis, from seawater.</title>
        <authorList>
            <person name="Wan X."/>
            <person name="Lee A.J."/>
            <person name="Hou S."/>
            <person name="Donachie S.P."/>
        </authorList>
    </citation>
    <scope>NUCLEOTIDE SEQUENCE [LARGE SCALE GENOMIC DNA]</scope>
    <source>
        <strain evidence="1 2">Y2</strain>
    </source>
</reference>
<sequence>MSEDLRQKAYIVCLENYIRRVQELLFQIANEIDFNQMALIEGNFFDAEFSENVMPDIKDALGKRGKFYLPIGYELEKRKAGV</sequence>
<proteinExistence type="predicted"/>
<protein>
    <submittedName>
        <fullName evidence="1">Uncharacterized protein</fullName>
    </submittedName>
</protein>
<dbReference type="RefSeq" id="WP_069314330.1">
    <property type="nucleotide sequence ID" value="NZ_MDTU01000005.1"/>
</dbReference>
<name>A0ABX2ZY85_9GAMM</name>
<evidence type="ECO:0000313" key="1">
    <source>
        <dbReference type="EMBL" id="ODN41193.1"/>
    </source>
</evidence>
<dbReference type="Proteomes" id="UP000094329">
    <property type="component" value="Unassembled WGS sequence"/>
</dbReference>
<dbReference type="EMBL" id="MDTU01000005">
    <property type="protein sequence ID" value="ODN41193.1"/>
    <property type="molecule type" value="Genomic_DNA"/>
</dbReference>
<accession>A0ABX2ZY85</accession>